<evidence type="ECO:0000313" key="2">
    <source>
        <dbReference type="Proteomes" id="UP001199106"/>
    </source>
</evidence>
<proteinExistence type="predicted"/>
<comment type="caution">
    <text evidence="1">The sequence shown here is derived from an EMBL/GenBank/DDBJ whole genome shotgun (WGS) entry which is preliminary data.</text>
</comment>
<dbReference type="Proteomes" id="UP001199106">
    <property type="component" value="Unassembled WGS sequence"/>
</dbReference>
<reference evidence="1" key="1">
    <citation type="submission" date="2021-07" db="EMBL/GenBank/DDBJ databases">
        <title>Genome Resource of American Ginseng Black Spot Pathogen Alternaria panax.</title>
        <authorList>
            <person name="Qiu C."/>
            <person name="Wang W."/>
            <person name="Liu Z."/>
        </authorList>
    </citation>
    <scope>NUCLEOTIDE SEQUENCE</scope>
    <source>
        <strain evidence="1">BNCC115425</strain>
    </source>
</reference>
<protein>
    <submittedName>
        <fullName evidence="1">Uncharacterized protein</fullName>
    </submittedName>
</protein>
<dbReference type="InterPro" id="IPR036291">
    <property type="entry name" value="NAD(P)-bd_dom_sf"/>
</dbReference>
<dbReference type="AlphaFoldDB" id="A0AAD4IEC8"/>
<evidence type="ECO:0000313" key="1">
    <source>
        <dbReference type="EMBL" id="KAG9192958.1"/>
    </source>
</evidence>
<dbReference type="EMBL" id="JAANER010000003">
    <property type="protein sequence ID" value="KAG9192958.1"/>
    <property type="molecule type" value="Genomic_DNA"/>
</dbReference>
<name>A0AAD4IEC8_9PLEO</name>
<keyword evidence="2" id="KW-1185">Reference proteome</keyword>
<sequence length="88" mass="9619">MSKHILDALATYVAAEYLKVTALSIHPGLVATDMLREPFRSLFNQDSPELARGPVVWLCQEKAKFLSGRFIAANWDMGGSAQPQGGDL</sequence>
<accession>A0AAD4IEC8</accession>
<dbReference type="Gene3D" id="3.40.50.720">
    <property type="entry name" value="NAD(P)-binding Rossmann-like Domain"/>
    <property type="match status" value="1"/>
</dbReference>
<dbReference type="SUPFAM" id="SSF51735">
    <property type="entry name" value="NAD(P)-binding Rossmann-fold domains"/>
    <property type="match status" value="1"/>
</dbReference>
<organism evidence="1 2">
    <name type="scientific">Alternaria panax</name>
    <dbReference type="NCBI Taxonomy" id="48097"/>
    <lineage>
        <taxon>Eukaryota</taxon>
        <taxon>Fungi</taxon>
        <taxon>Dikarya</taxon>
        <taxon>Ascomycota</taxon>
        <taxon>Pezizomycotina</taxon>
        <taxon>Dothideomycetes</taxon>
        <taxon>Pleosporomycetidae</taxon>
        <taxon>Pleosporales</taxon>
        <taxon>Pleosporineae</taxon>
        <taxon>Pleosporaceae</taxon>
        <taxon>Alternaria</taxon>
        <taxon>Alternaria sect. Panax</taxon>
    </lineage>
</organism>
<gene>
    <name evidence="1" type="ORF">G6011_11692</name>
</gene>